<gene>
    <name evidence="2" type="ORF">TBRA_LOCUS3873</name>
</gene>
<dbReference type="AlphaFoldDB" id="A0A6H5I3F2"/>
<reference evidence="2 3" key="1">
    <citation type="submission" date="2020-02" db="EMBL/GenBank/DDBJ databases">
        <authorList>
            <person name="Ferguson B K."/>
        </authorList>
    </citation>
    <scope>NUCLEOTIDE SEQUENCE [LARGE SCALE GENOMIC DNA]</scope>
</reference>
<evidence type="ECO:0000313" key="2">
    <source>
        <dbReference type="EMBL" id="CAB0031919.1"/>
    </source>
</evidence>
<evidence type="ECO:0000313" key="3">
    <source>
        <dbReference type="Proteomes" id="UP000479190"/>
    </source>
</evidence>
<dbReference type="Proteomes" id="UP000479190">
    <property type="component" value="Unassembled WGS sequence"/>
</dbReference>
<feature type="region of interest" description="Disordered" evidence="1">
    <location>
        <begin position="1"/>
        <end position="31"/>
    </location>
</feature>
<dbReference type="EMBL" id="CADCXV010000661">
    <property type="protein sequence ID" value="CAB0031919.1"/>
    <property type="molecule type" value="Genomic_DNA"/>
</dbReference>
<protein>
    <submittedName>
        <fullName evidence="2">Uncharacterized protein</fullName>
    </submittedName>
</protein>
<accession>A0A6H5I3F2</accession>
<proteinExistence type="predicted"/>
<organism evidence="2 3">
    <name type="scientific">Trichogramma brassicae</name>
    <dbReference type="NCBI Taxonomy" id="86971"/>
    <lineage>
        <taxon>Eukaryota</taxon>
        <taxon>Metazoa</taxon>
        <taxon>Ecdysozoa</taxon>
        <taxon>Arthropoda</taxon>
        <taxon>Hexapoda</taxon>
        <taxon>Insecta</taxon>
        <taxon>Pterygota</taxon>
        <taxon>Neoptera</taxon>
        <taxon>Endopterygota</taxon>
        <taxon>Hymenoptera</taxon>
        <taxon>Apocrita</taxon>
        <taxon>Proctotrupomorpha</taxon>
        <taxon>Chalcidoidea</taxon>
        <taxon>Trichogrammatidae</taxon>
        <taxon>Trichogramma</taxon>
    </lineage>
</organism>
<sequence length="117" mass="12405">MRNSSSGANESAKRAAVPTAESDCAASSSPRGPRVFDIFSHAAAASDSSVNDTLRVECTPLRAMPPLDPDGHLLVYSSTIDYPSTDEKKQAAAVICHRSALAHKLIQRAHAIRAFEG</sequence>
<evidence type="ECO:0000256" key="1">
    <source>
        <dbReference type="SAM" id="MobiDB-lite"/>
    </source>
</evidence>
<name>A0A6H5I3F2_9HYME</name>
<keyword evidence="3" id="KW-1185">Reference proteome</keyword>